<evidence type="ECO:0000313" key="2">
    <source>
        <dbReference type="Proteomes" id="UP001519887"/>
    </source>
</evidence>
<dbReference type="NCBIfam" id="NF033536">
    <property type="entry name" value="lasso_PqqD_Bac"/>
    <property type="match status" value="1"/>
</dbReference>
<dbReference type="InterPro" id="IPR008792">
    <property type="entry name" value="PQQD"/>
</dbReference>
<dbReference type="Gene3D" id="1.10.10.1150">
    <property type="entry name" value="Coenzyme PQQ synthesis protein D (PqqD)"/>
    <property type="match status" value="1"/>
</dbReference>
<gene>
    <name evidence="1" type="ORF">K0U00_45070</name>
</gene>
<dbReference type="EMBL" id="JAHZIK010002800">
    <property type="protein sequence ID" value="MBW7461252.1"/>
    <property type="molecule type" value="Genomic_DNA"/>
</dbReference>
<proteinExistence type="predicted"/>
<comment type="caution">
    <text evidence="1">The sequence shown here is derived from an EMBL/GenBank/DDBJ whole genome shotgun (WGS) entry which is preliminary data.</text>
</comment>
<dbReference type="RefSeq" id="WP_210037981.1">
    <property type="nucleotide sequence ID" value="NZ_JBHLVU010000022.1"/>
</dbReference>
<dbReference type="Proteomes" id="UP001519887">
    <property type="component" value="Unassembled WGS sequence"/>
</dbReference>
<dbReference type="InterPro" id="IPR041881">
    <property type="entry name" value="PqqD_sf"/>
</dbReference>
<accession>A0ABS7CJW7</accession>
<reference evidence="1 2" key="1">
    <citation type="submission" date="2021-07" db="EMBL/GenBank/DDBJ databases">
        <title>Paenibacillus radiodurans sp. nov., isolated from the southeastern edge of Tengger Desert.</title>
        <authorList>
            <person name="Zhang G."/>
        </authorList>
    </citation>
    <scope>NUCLEOTIDE SEQUENCE [LARGE SCALE GENOMIC DNA]</scope>
    <source>
        <strain evidence="1 2">CCM 7311</strain>
    </source>
</reference>
<dbReference type="Pfam" id="PF05402">
    <property type="entry name" value="PqqD"/>
    <property type="match status" value="1"/>
</dbReference>
<organism evidence="1 2">
    <name type="scientific">Paenibacillus sepulcri</name>
    <dbReference type="NCBI Taxonomy" id="359917"/>
    <lineage>
        <taxon>Bacteria</taxon>
        <taxon>Bacillati</taxon>
        <taxon>Bacillota</taxon>
        <taxon>Bacilli</taxon>
        <taxon>Bacillales</taxon>
        <taxon>Paenibacillaceae</taxon>
        <taxon>Paenibacillus</taxon>
    </lineage>
</organism>
<sequence length="104" mass="11486">MNPSVVQPTGTVSQYPGNIVSDMDGEKVMLSVRNGKYYNLGETGGRMWELIGAGSPVVRIVETLTAEYEVDSSECERDVLLFLNHLLEHELILYAQADEHLSAS</sequence>
<evidence type="ECO:0000313" key="1">
    <source>
        <dbReference type="EMBL" id="MBW7461252.1"/>
    </source>
</evidence>
<protein>
    <submittedName>
        <fullName evidence="1">Lasso peptide biosynthesis PqqD family chaperone</fullName>
    </submittedName>
</protein>
<name>A0ABS7CJW7_9BACL</name>
<keyword evidence="2" id="KW-1185">Reference proteome</keyword>